<name>A0A9J6EYZ5_RHIMP</name>
<evidence type="ECO:0000256" key="1">
    <source>
        <dbReference type="SAM" id="MobiDB-lite"/>
    </source>
</evidence>
<sequence length="393" mass="42866">MLGKNSKKRGISRSLNQGISRSADEENRERCLLEGADSLLRNRRNDRPKLTTGGVVSYFKEHELSLLQADKEGGFVGMSTSSFQEKTSSANMKNFESTTVKASKGALNKNGHQQRHQGNDPKERAASPATPPLSENSGEGIDSNLSSFSGDDSVEPIKLKVAQKLIWLVFGFGVIAVPTMAGKFEHFHCMNISKSESLVRIEGAMRHVLNIRPVYVLELNSPSPPVREPPSLDAVHFGKRRHVQGRSPLLLSVFVAIMVALSIGFALTVIFTKRSARRAQNTKLLQEARSLLSDPTTNKPKLTGIHDRLSASNNELSKVNDALEEHLVDEELEGKHVVAAEYNDKAISILAEGRCKIDGFRHGDSTAAAAPQNAKPSPSDVPTAIGPIWHANI</sequence>
<reference evidence="3" key="1">
    <citation type="journal article" date="2020" name="Cell">
        <title>Large-Scale Comparative Analyses of Tick Genomes Elucidate Their Genetic Diversity and Vector Capacities.</title>
        <authorList>
            <consortium name="Tick Genome and Microbiome Consortium (TIGMIC)"/>
            <person name="Jia N."/>
            <person name="Wang J."/>
            <person name="Shi W."/>
            <person name="Du L."/>
            <person name="Sun Y."/>
            <person name="Zhan W."/>
            <person name="Jiang J.F."/>
            <person name="Wang Q."/>
            <person name="Zhang B."/>
            <person name="Ji P."/>
            <person name="Bell-Sakyi L."/>
            <person name="Cui X.M."/>
            <person name="Yuan T.T."/>
            <person name="Jiang B.G."/>
            <person name="Yang W.F."/>
            <person name="Lam T.T."/>
            <person name="Chang Q.C."/>
            <person name="Ding S.J."/>
            <person name="Wang X.J."/>
            <person name="Zhu J.G."/>
            <person name="Ruan X.D."/>
            <person name="Zhao L."/>
            <person name="Wei J.T."/>
            <person name="Ye R.Z."/>
            <person name="Que T.C."/>
            <person name="Du C.H."/>
            <person name="Zhou Y.H."/>
            <person name="Cheng J.X."/>
            <person name="Dai P.F."/>
            <person name="Guo W.B."/>
            <person name="Han X.H."/>
            <person name="Huang E.J."/>
            <person name="Li L.F."/>
            <person name="Wei W."/>
            <person name="Gao Y.C."/>
            <person name="Liu J.Z."/>
            <person name="Shao H.Z."/>
            <person name="Wang X."/>
            <person name="Wang C.C."/>
            <person name="Yang T.C."/>
            <person name="Huo Q.B."/>
            <person name="Li W."/>
            <person name="Chen H.Y."/>
            <person name="Chen S.E."/>
            <person name="Zhou L.G."/>
            <person name="Ni X.B."/>
            <person name="Tian J.H."/>
            <person name="Sheng Y."/>
            <person name="Liu T."/>
            <person name="Pan Y.S."/>
            <person name="Xia L.Y."/>
            <person name="Li J."/>
            <person name="Zhao F."/>
            <person name="Cao W.C."/>
        </authorList>
    </citation>
    <scope>NUCLEOTIDE SEQUENCE</scope>
    <source>
        <strain evidence="3">Rmic-2018</strain>
    </source>
</reference>
<feature type="compositionally biased region" description="Basic residues" evidence="1">
    <location>
        <begin position="1"/>
        <end position="11"/>
    </location>
</feature>
<reference evidence="3" key="2">
    <citation type="submission" date="2021-09" db="EMBL/GenBank/DDBJ databases">
        <authorList>
            <person name="Jia N."/>
            <person name="Wang J."/>
            <person name="Shi W."/>
            <person name="Du L."/>
            <person name="Sun Y."/>
            <person name="Zhan W."/>
            <person name="Jiang J."/>
            <person name="Wang Q."/>
            <person name="Zhang B."/>
            <person name="Ji P."/>
            <person name="Sakyi L.B."/>
            <person name="Cui X."/>
            <person name="Yuan T."/>
            <person name="Jiang B."/>
            <person name="Yang W."/>
            <person name="Lam T.T.-Y."/>
            <person name="Chang Q."/>
            <person name="Ding S."/>
            <person name="Wang X."/>
            <person name="Zhu J."/>
            <person name="Ruan X."/>
            <person name="Zhao L."/>
            <person name="Wei J."/>
            <person name="Que T."/>
            <person name="Du C."/>
            <person name="Cheng J."/>
            <person name="Dai P."/>
            <person name="Han X."/>
            <person name="Huang E."/>
            <person name="Gao Y."/>
            <person name="Liu J."/>
            <person name="Shao H."/>
            <person name="Ye R."/>
            <person name="Li L."/>
            <person name="Wei W."/>
            <person name="Wang X."/>
            <person name="Wang C."/>
            <person name="Huo Q."/>
            <person name="Li W."/>
            <person name="Guo W."/>
            <person name="Chen H."/>
            <person name="Chen S."/>
            <person name="Zhou L."/>
            <person name="Zhou L."/>
            <person name="Ni X."/>
            <person name="Tian J."/>
            <person name="Zhou Y."/>
            <person name="Sheng Y."/>
            <person name="Liu T."/>
            <person name="Pan Y."/>
            <person name="Xia L."/>
            <person name="Li J."/>
            <person name="Zhao F."/>
            <person name="Cao W."/>
        </authorList>
    </citation>
    <scope>NUCLEOTIDE SEQUENCE</scope>
    <source>
        <strain evidence="3">Rmic-2018</strain>
        <tissue evidence="3">Larvae</tissue>
    </source>
</reference>
<keyword evidence="2" id="KW-0472">Membrane</keyword>
<dbReference type="VEuPathDB" id="VectorBase:LOC119187905"/>
<keyword evidence="4" id="KW-1185">Reference proteome</keyword>
<dbReference type="AlphaFoldDB" id="A0A9J6EYZ5"/>
<feature type="region of interest" description="Disordered" evidence="1">
    <location>
        <begin position="101"/>
        <end position="147"/>
    </location>
</feature>
<keyword evidence="2" id="KW-1133">Transmembrane helix</keyword>
<dbReference type="EMBL" id="JABSTU010000001">
    <property type="protein sequence ID" value="KAH8039742.1"/>
    <property type="molecule type" value="Genomic_DNA"/>
</dbReference>
<evidence type="ECO:0000313" key="3">
    <source>
        <dbReference type="EMBL" id="KAH8039742.1"/>
    </source>
</evidence>
<keyword evidence="2" id="KW-0812">Transmembrane</keyword>
<dbReference type="Proteomes" id="UP000821866">
    <property type="component" value="Chromosome 1"/>
</dbReference>
<gene>
    <name evidence="3" type="ORF">HPB51_008580</name>
</gene>
<feature type="region of interest" description="Disordered" evidence="1">
    <location>
        <begin position="365"/>
        <end position="385"/>
    </location>
</feature>
<feature type="compositionally biased region" description="Polar residues" evidence="1">
    <location>
        <begin position="133"/>
        <end position="147"/>
    </location>
</feature>
<protein>
    <submittedName>
        <fullName evidence="3">Uncharacterized protein</fullName>
    </submittedName>
</protein>
<organism evidence="3 4">
    <name type="scientific">Rhipicephalus microplus</name>
    <name type="common">Cattle tick</name>
    <name type="synonym">Boophilus microplus</name>
    <dbReference type="NCBI Taxonomy" id="6941"/>
    <lineage>
        <taxon>Eukaryota</taxon>
        <taxon>Metazoa</taxon>
        <taxon>Ecdysozoa</taxon>
        <taxon>Arthropoda</taxon>
        <taxon>Chelicerata</taxon>
        <taxon>Arachnida</taxon>
        <taxon>Acari</taxon>
        <taxon>Parasitiformes</taxon>
        <taxon>Ixodida</taxon>
        <taxon>Ixodoidea</taxon>
        <taxon>Ixodidae</taxon>
        <taxon>Rhipicephalinae</taxon>
        <taxon>Rhipicephalus</taxon>
        <taxon>Boophilus</taxon>
    </lineage>
</organism>
<accession>A0A9J6EYZ5</accession>
<evidence type="ECO:0000256" key="2">
    <source>
        <dbReference type="SAM" id="Phobius"/>
    </source>
</evidence>
<comment type="caution">
    <text evidence="3">The sequence shown here is derived from an EMBL/GenBank/DDBJ whole genome shotgun (WGS) entry which is preliminary data.</text>
</comment>
<feature type="transmembrane region" description="Helical" evidence="2">
    <location>
        <begin position="165"/>
        <end position="184"/>
    </location>
</feature>
<feature type="region of interest" description="Disordered" evidence="1">
    <location>
        <begin position="1"/>
        <end position="29"/>
    </location>
</feature>
<proteinExistence type="predicted"/>
<evidence type="ECO:0000313" key="4">
    <source>
        <dbReference type="Proteomes" id="UP000821866"/>
    </source>
</evidence>
<feature type="transmembrane region" description="Helical" evidence="2">
    <location>
        <begin position="249"/>
        <end position="271"/>
    </location>
</feature>